<dbReference type="AlphaFoldDB" id="A0A4Y7T0S7"/>
<protein>
    <submittedName>
        <fullName evidence="1">Uncharacterized protein</fullName>
    </submittedName>
</protein>
<comment type="caution">
    <text evidence="1">The sequence shown here is derived from an EMBL/GenBank/DDBJ whole genome shotgun (WGS) entry which is preliminary data.</text>
</comment>
<gene>
    <name evidence="1" type="ORF">FA13DRAFT_1794736</name>
</gene>
<sequence>MRRLTLHASALIDPEYTLYTHSLKELAEIDILKFFSPPSAPRTHSPAGQFFAA</sequence>
<name>A0A4Y7T0S7_COPMI</name>
<evidence type="ECO:0000313" key="1">
    <source>
        <dbReference type="EMBL" id="TEB27591.1"/>
    </source>
</evidence>
<reference evidence="1 2" key="1">
    <citation type="journal article" date="2019" name="Nat. Ecol. Evol.">
        <title>Megaphylogeny resolves global patterns of mushroom evolution.</title>
        <authorList>
            <person name="Varga T."/>
            <person name="Krizsan K."/>
            <person name="Foldi C."/>
            <person name="Dima B."/>
            <person name="Sanchez-Garcia M."/>
            <person name="Sanchez-Ramirez S."/>
            <person name="Szollosi G.J."/>
            <person name="Szarkandi J.G."/>
            <person name="Papp V."/>
            <person name="Albert L."/>
            <person name="Andreopoulos W."/>
            <person name="Angelini C."/>
            <person name="Antonin V."/>
            <person name="Barry K.W."/>
            <person name="Bougher N.L."/>
            <person name="Buchanan P."/>
            <person name="Buyck B."/>
            <person name="Bense V."/>
            <person name="Catcheside P."/>
            <person name="Chovatia M."/>
            <person name="Cooper J."/>
            <person name="Damon W."/>
            <person name="Desjardin D."/>
            <person name="Finy P."/>
            <person name="Geml J."/>
            <person name="Haridas S."/>
            <person name="Hughes K."/>
            <person name="Justo A."/>
            <person name="Karasinski D."/>
            <person name="Kautmanova I."/>
            <person name="Kiss B."/>
            <person name="Kocsube S."/>
            <person name="Kotiranta H."/>
            <person name="LaButti K.M."/>
            <person name="Lechner B.E."/>
            <person name="Liimatainen K."/>
            <person name="Lipzen A."/>
            <person name="Lukacs Z."/>
            <person name="Mihaltcheva S."/>
            <person name="Morgado L.N."/>
            <person name="Niskanen T."/>
            <person name="Noordeloos M.E."/>
            <person name="Ohm R.A."/>
            <person name="Ortiz-Santana B."/>
            <person name="Ovrebo C."/>
            <person name="Racz N."/>
            <person name="Riley R."/>
            <person name="Savchenko A."/>
            <person name="Shiryaev A."/>
            <person name="Soop K."/>
            <person name="Spirin V."/>
            <person name="Szebenyi C."/>
            <person name="Tomsovsky M."/>
            <person name="Tulloss R.E."/>
            <person name="Uehling J."/>
            <person name="Grigoriev I.V."/>
            <person name="Vagvolgyi C."/>
            <person name="Papp T."/>
            <person name="Martin F.M."/>
            <person name="Miettinen O."/>
            <person name="Hibbett D.S."/>
            <person name="Nagy L.G."/>
        </authorList>
    </citation>
    <scope>NUCLEOTIDE SEQUENCE [LARGE SCALE GENOMIC DNA]</scope>
    <source>
        <strain evidence="1 2">FP101781</strain>
    </source>
</reference>
<dbReference type="OrthoDB" id="2553626at2759"/>
<evidence type="ECO:0000313" key="2">
    <source>
        <dbReference type="Proteomes" id="UP000298030"/>
    </source>
</evidence>
<dbReference type="EMBL" id="QPFP01000039">
    <property type="protein sequence ID" value="TEB27591.1"/>
    <property type="molecule type" value="Genomic_DNA"/>
</dbReference>
<organism evidence="1 2">
    <name type="scientific">Coprinellus micaceus</name>
    <name type="common">Glistening ink-cap mushroom</name>
    <name type="synonym">Coprinus micaceus</name>
    <dbReference type="NCBI Taxonomy" id="71717"/>
    <lineage>
        <taxon>Eukaryota</taxon>
        <taxon>Fungi</taxon>
        <taxon>Dikarya</taxon>
        <taxon>Basidiomycota</taxon>
        <taxon>Agaricomycotina</taxon>
        <taxon>Agaricomycetes</taxon>
        <taxon>Agaricomycetidae</taxon>
        <taxon>Agaricales</taxon>
        <taxon>Agaricineae</taxon>
        <taxon>Psathyrellaceae</taxon>
        <taxon>Coprinellus</taxon>
    </lineage>
</organism>
<keyword evidence="2" id="KW-1185">Reference proteome</keyword>
<proteinExistence type="predicted"/>
<accession>A0A4Y7T0S7</accession>
<dbReference type="Proteomes" id="UP000298030">
    <property type="component" value="Unassembled WGS sequence"/>
</dbReference>